<dbReference type="AlphaFoldDB" id="A0A554A0A5"/>
<name>A0A554A0A5_9BACI</name>
<keyword evidence="3" id="KW-1185">Reference proteome</keyword>
<gene>
    <name evidence="2" type="ORF">FN960_08880</name>
</gene>
<evidence type="ECO:0000256" key="1">
    <source>
        <dbReference type="SAM" id="MobiDB-lite"/>
    </source>
</evidence>
<dbReference type="PROSITE" id="PS51257">
    <property type="entry name" value="PROKAR_LIPOPROTEIN"/>
    <property type="match status" value="1"/>
</dbReference>
<feature type="compositionally biased region" description="Acidic residues" evidence="1">
    <location>
        <begin position="39"/>
        <end position="65"/>
    </location>
</feature>
<comment type="caution">
    <text evidence="2">The sequence shown here is derived from an EMBL/GenBank/DDBJ whole genome shotgun (WGS) entry which is preliminary data.</text>
</comment>
<dbReference type="EMBL" id="VLXZ01000004">
    <property type="protein sequence ID" value="TSB47118.1"/>
    <property type="molecule type" value="Genomic_DNA"/>
</dbReference>
<evidence type="ECO:0000313" key="3">
    <source>
        <dbReference type="Proteomes" id="UP000318521"/>
    </source>
</evidence>
<organism evidence="2 3">
    <name type="scientific">Alkalicoccobacillus porphyridii</name>
    <dbReference type="NCBI Taxonomy" id="2597270"/>
    <lineage>
        <taxon>Bacteria</taxon>
        <taxon>Bacillati</taxon>
        <taxon>Bacillota</taxon>
        <taxon>Bacilli</taxon>
        <taxon>Bacillales</taxon>
        <taxon>Bacillaceae</taxon>
        <taxon>Alkalicoccobacillus</taxon>
    </lineage>
</organism>
<sequence length="177" mass="20311">MKKIMITLACSVALVACSQGNEEPSENEEVSAAMAVDSEQIDEEVNEPLEEAKEEPEEEIEEAPEAPERTVELDGREPWESYNTTDILALAKDETVFIMDDAEALEDEVIIVYESGIQDRFWHGYINVFVMQTEPYYPEHDEYFDELREIGDLILEGELDTVPVRMREAQELRESNM</sequence>
<feature type="region of interest" description="Disordered" evidence="1">
    <location>
        <begin position="20"/>
        <end position="73"/>
    </location>
</feature>
<evidence type="ECO:0000313" key="2">
    <source>
        <dbReference type="EMBL" id="TSB47118.1"/>
    </source>
</evidence>
<dbReference type="Proteomes" id="UP000318521">
    <property type="component" value="Unassembled WGS sequence"/>
</dbReference>
<dbReference type="RefSeq" id="WP_143848348.1">
    <property type="nucleotide sequence ID" value="NZ_VLXZ01000004.1"/>
</dbReference>
<proteinExistence type="predicted"/>
<reference evidence="2 3" key="1">
    <citation type="submission" date="2019-07" db="EMBL/GenBank/DDBJ databases">
        <authorList>
            <person name="Park Y.J."/>
            <person name="Jeong S.E."/>
            <person name="Jung H.S."/>
        </authorList>
    </citation>
    <scope>NUCLEOTIDE SEQUENCE [LARGE SCALE GENOMIC DNA]</scope>
    <source>
        <strain evidence="3">P16(2019)</strain>
    </source>
</reference>
<protein>
    <submittedName>
        <fullName evidence="2">Uncharacterized protein</fullName>
    </submittedName>
</protein>
<accession>A0A554A0A5</accession>